<sequence length="186" mass="21438">MGSPIDIEAIFKKAETSMKKAVDYFKNEIAGFRTGRASTKLVEDIKVNYYGSKMPLKQIASVTIPEHNQIVIQPWDQNAVSEIEKAIREYLNLNPTVQGNIIRVILPPLTEERRKELVRLLHKLAEEARVAIRNVRREAKDKIEELEGIGEDEIRRLLDRLQKLTDKYIESVNQLCEAKEKEILSL</sequence>
<evidence type="ECO:0000256" key="4">
    <source>
        <dbReference type="ARBA" id="ARBA00022917"/>
    </source>
</evidence>
<evidence type="ECO:0000256" key="1">
    <source>
        <dbReference type="ARBA" id="ARBA00004496"/>
    </source>
</evidence>
<dbReference type="PANTHER" id="PTHR20982:SF3">
    <property type="entry name" value="MITOCHONDRIAL RIBOSOME RECYCLING FACTOR PSEUDO 1"/>
    <property type="match status" value="1"/>
</dbReference>
<comment type="caution">
    <text evidence="9">The sequence shown here is derived from an EMBL/GenBank/DDBJ whole genome shotgun (WGS) entry which is preliminary data.</text>
</comment>
<dbReference type="NCBIfam" id="TIGR00496">
    <property type="entry name" value="frr"/>
    <property type="match status" value="1"/>
</dbReference>
<protein>
    <recommendedName>
        <fullName evidence="6">Ribosome-recycling factor</fullName>
        <shortName evidence="6">RRF</shortName>
    </recommendedName>
    <alternativeName>
        <fullName evidence="6">Ribosome-releasing factor</fullName>
    </alternativeName>
</protein>
<keyword evidence="4 6" id="KW-0648">Protein biosynthesis</keyword>
<evidence type="ECO:0000256" key="6">
    <source>
        <dbReference type="HAMAP-Rule" id="MF_00040"/>
    </source>
</evidence>
<dbReference type="GO" id="GO:0006415">
    <property type="term" value="P:translational termination"/>
    <property type="evidence" value="ECO:0007669"/>
    <property type="project" value="UniProtKB-UniRule"/>
</dbReference>
<dbReference type="InterPro" id="IPR002661">
    <property type="entry name" value="Ribosome_recyc_fac"/>
</dbReference>
<accession>A0A9D1CFB8</accession>
<comment type="function">
    <text evidence="5 6">Responsible for the release of ribosomes from messenger RNA at the termination of protein biosynthesis. May increase the efficiency of translation by recycling ribosomes from one round of translation to another.</text>
</comment>
<organism evidence="9 10">
    <name type="scientific">Aquifex aeolicus</name>
    <dbReference type="NCBI Taxonomy" id="63363"/>
    <lineage>
        <taxon>Bacteria</taxon>
        <taxon>Pseudomonadati</taxon>
        <taxon>Aquificota</taxon>
        <taxon>Aquificia</taxon>
        <taxon>Aquificales</taxon>
        <taxon>Aquificaceae</taxon>
        <taxon>Aquifex</taxon>
    </lineage>
</organism>
<dbReference type="Gene3D" id="1.10.132.20">
    <property type="entry name" value="Ribosome-recycling factor"/>
    <property type="match status" value="1"/>
</dbReference>
<dbReference type="InterPro" id="IPR036191">
    <property type="entry name" value="RRF_sf"/>
</dbReference>
<dbReference type="PANTHER" id="PTHR20982">
    <property type="entry name" value="RIBOSOME RECYCLING FACTOR"/>
    <property type="match status" value="1"/>
</dbReference>
<evidence type="ECO:0000259" key="8">
    <source>
        <dbReference type="Pfam" id="PF01765"/>
    </source>
</evidence>
<evidence type="ECO:0000256" key="7">
    <source>
        <dbReference type="SAM" id="Coils"/>
    </source>
</evidence>
<dbReference type="AlphaFoldDB" id="A0A9D1CFB8"/>
<keyword evidence="3 6" id="KW-0963">Cytoplasm</keyword>
<dbReference type="Proteomes" id="UP000606463">
    <property type="component" value="Unassembled WGS sequence"/>
</dbReference>
<evidence type="ECO:0000256" key="2">
    <source>
        <dbReference type="ARBA" id="ARBA00005912"/>
    </source>
</evidence>
<feature type="coiled-coil region" evidence="7">
    <location>
        <begin position="125"/>
        <end position="174"/>
    </location>
</feature>
<evidence type="ECO:0000256" key="5">
    <source>
        <dbReference type="ARBA" id="ARBA00025050"/>
    </source>
</evidence>
<dbReference type="CDD" id="cd00520">
    <property type="entry name" value="RRF"/>
    <property type="match status" value="1"/>
</dbReference>
<evidence type="ECO:0000313" key="9">
    <source>
        <dbReference type="EMBL" id="HIP98261.1"/>
    </source>
</evidence>
<dbReference type="EMBL" id="DQVE01000029">
    <property type="protein sequence ID" value="HIP98261.1"/>
    <property type="molecule type" value="Genomic_DNA"/>
</dbReference>
<dbReference type="Pfam" id="PF01765">
    <property type="entry name" value="RRF"/>
    <property type="match status" value="1"/>
</dbReference>
<reference evidence="9" key="1">
    <citation type="journal article" date="2020" name="ISME J.">
        <title>Gammaproteobacteria mediating utilization of methyl-, sulfur- and petroleum organic compounds in deep ocean hydrothermal plumes.</title>
        <authorList>
            <person name="Zhou Z."/>
            <person name="Liu Y."/>
            <person name="Pan J."/>
            <person name="Cron B.R."/>
            <person name="Toner B.M."/>
            <person name="Anantharaman K."/>
            <person name="Breier J.A."/>
            <person name="Dick G.J."/>
            <person name="Li M."/>
        </authorList>
    </citation>
    <scope>NUCLEOTIDE SEQUENCE</scope>
    <source>
        <strain evidence="9">SZUA-1501</strain>
    </source>
</reference>
<comment type="subcellular location">
    <subcellularLocation>
        <location evidence="1 6">Cytoplasm</location>
    </subcellularLocation>
</comment>
<dbReference type="GO" id="GO:0005737">
    <property type="term" value="C:cytoplasm"/>
    <property type="evidence" value="ECO:0007669"/>
    <property type="project" value="UniProtKB-SubCell"/>
</dbReference>
<keyword evidence="7" id="KW-0175">Coiled coil</keyword>
<evidence type="ECO:0000313" key="10">
    <source>
        <dbReference type="Proteomes" id="UP000606463"/>
    </source>
</evidence>
<comment type="similarity">
    <text evidence="2 6">Belongs to the RRF family.</text>
</comment>
<feature type="domain" description="Ribosome recycling factor" evidence="8">
    <location>
        <begin position="25"/>
        <end position="184"/>
    </location>
</feature>
<dbReference type="GO" id="GO:0043023">
    <property type="term" value="F:ribosomal large subunit binding"/>
    <property type="evidence" value="ECO:0007669"/>
    <property type="project" value="TreeGrafter"/>
</dbReference>
<gene>
    <name evidence="6" type="primary">frr</name>
    <name evidence="9" type="ORF">EYH37_02685</name>
</gene>
<dbReference type="HAMAP" id="MF_00040">
    <property type="entry name" value="RRF"/>
    <property type="match status" value="1"/>
</dbReference>
<dbReference type="Gene3D" id="3.30.1360.40">
    <property type="match status" value="1"/>
</dbReference>
<dbReference type="FunFam" id="1.10.132.20:FF:000001">
    <property type="entry name" value="Ribosome-recycling factor"/>
    <property type="match status" value="1"/>
</dbReference>
<proteinExistence type="inferred from homology"/>
<evidence type="ECO:0000256" key="3">
    <source>
        <dbReference type="ARBA" id="ARBA00022490"/>
    </source>
</evidence>
<dbReference type="SUPFAM" id="SSF55194">
    <property type="entry name" value="Ribosome recycling factor, RRF"/>
    <property type="match status" value="1"/>
</dbReference>
<dbReference type="FunFam" id="3.30.1360.40:FF:000001">
    <property type="entry name" value="Ribosome-recycling factor"/>
    <property type="match status" value="1"/>
</dbReference>
<name>A0A9D1CFB8_AQUAO</name>
<dbReference type="InterPro" id="IPR023584">
    <property type="entry name" value="Ribosome_recyc_fac_dom"/>
</dbReference>